<evidence type="ECO:0000256" key="9">
    <source>
        <dbReference type="ARBA" id="ARBA00023136"/>
    </source>
</evidence>
<dbReference type="Pfam" id="PF01061">
    <property type="entry name" value="ABC2_membrane"/>
    <property type="match status" value="2"/>
</dbReference>
<keyword evidence="6" id="KW-0547">Nucleotide-binding</keyword>
<evidence type="ECO:0000256" key="5">
    <source>
        <dbReference type="ARBA" id="ARBA00022692"/>
    </source>
</evidence>
<evidence type="ECO:0000256" key="7">
    <source>
        <dbReference type="ARBA" id="ARBA00022840"/>
    </source>
</evidence>
<evidence type="ECO:0000256" key="6">
    <source>
        <dbReference type="ARBA" id="ARBA00022741"/>
    </source>
</evidence>
<evidence type="ECO:0000256" key="12">
    <source>
        <dbReference type="SAM" id="Phobius"/>
    </source>
</evidence>
<dbReference type="OrthoDB" id="245989at2759"/>
<dbReference type="CDD" id="cd03232">
    <property type="entry name" value="ABCG_PDR_domain2"/>
    <property type="match status" value="1"/>
</dbReference>
<feature type="transmembrane region" description="Helical" evidence="12">
    <location>
        <begin position="1298"/>
        <end position="1318"/>
    </location>
</feature>
<feature type="transmembrane region" description="Helical" evidence="12">
    <location>
        <begin position="539"/>
        <end position="562"/>
    </location>
</feature>
<evidence type="ECO:0000256" key="11">
    <source>
        <dbReference type="SAM" id="MobiDB-lite"/>
    </source>
</evidence>
<dbReference type="Pfam" id="PF06422">
    <property type="entry name" value="PDR_CDR"/>
    <property type="match status" value="1"/>
</dbReference>
<feature type="compositionally biased region" description="Basic and acidic residues" evidence="11">
    <location>
        <begin position="44"/>
        <end position="59"/>
    </location>
</feature>
<evidence type="ECO:0000256" key="2">
    <source>
        <dbReference type="ARBA" id="ARBA00006012"/>
    </source>
</evidence>
<evidence type="ECO:0000256" key="1">
    <source>
        <dbReference type="ARBA" id="ARBA00004651"/>
    </source>
</evidence>
<dbReference type="GO" id="GO:0140359">
    <property type="term" value="F:ABC-type transporter activity"/>
    <property type="evidence" value="ECO:0007669"/>
    <property type="project" value="InterPro"/>
</dbReference>
<dbReference type="Pfam" id="PF19055">
    <property type="entry name" value="ABC2_membrane_7"/>
    <property type="match status" value="1"/>
</dbReference>
<comment type="similarity">
    <text evidence="2">Belongs to the ABC transporter superfamily. ABCG family. PDR (TC 3.A.1.205) subfamily.</text>
</comment>
<dbReference type="InterPro" id="IPR003593">
    <property type="entry name" value="AAA+_ATPase"/>
</dbReference>
<dbReference type="SMART" id="SM00382">
    <property type="entry name" value="AAA"/>
    <property type="match status" value="2"/>
</dbReference>
<gene>
    <name evidence="14" type="ORF">CNMCM5793_002571</name>
</gene>
<accession>A0A8H6PCW7</accession>
<protein>
    <recommendedName>
        <fullName evidence="13">ABC transporter domain-containing protein</fullName>
    </recommendedName>
</protein>
<feature type="transmembrane region" description="Helical" evidence="12">
    <location>
        <begin position="1453"/>
        <end position="1472"/>
    </location>
</feature>
<reference evidence="14" key="1">
    <citation type="submission" date="2020-06" db="EMBL/GenBank/DDBJ databases">
        <title>Draft genome sequences of strains closely related to Aspergillus parafelis and Aspergillus hiratsukae.</title>
        <authorList>
            <person name="Dos Santos R.A.C."/>
            <person name="Rivero-Menendez O."/>
            <person name="Steenwyk J.L."/>
            <person name="Mead M.E."/>
            <person name="Goldman G.H."/>
            <person name="Alastruey-Izquierdo A."/>
            <person name="Rokas A."/>
        </authorList>
    </citation>
    <scope>NUCLEOTIDE SEQUENCE</scope>
    <source>
        <strain evidence="14">CNM-CM5793</strain>
    </source>
</reference>
<organism evidence="14 15">
    <name type="scientific">Aspergillus hiratsukae</name>
    <dbReference type="NCBI Taxonomy" id="1194566"/>
    <lineage>
        <taxon>Eukaryota</taxon>
        <taxon>Fungi</taxon>
        <taxon>Dikarya</taxon>
        <taxon>Ascomycota</taxon>
        <taxon>Pezizomycotina</taxon>
        <taxon>Eurotiomycetes</taxon>
        <taxon>Eurotiomycetidae</taxon>
        <taxon>Eurotiales</taxon>
        <taxon>Aspergillaceae</taxon>
        <taxon>Aspergillus</taxon>
        <taxon>Aspergillus subgen. Fumigati</taxon>
    </lineage>
</organism>
<dbReference type="InterPro" id="IPR010929">
    <property type="entry name" value="PDR_CDR_ABC"/>
</dbReference>
<dbReference type="GO" id="GO:0016887">
    <property type="term" value="F:ATP hydrolysis activity"/>
    <property type="evidence" value="ECO:0007669"/>
    <property type="project" value="InterPro"/>
</dbReference>
<dbReference type="Gene3D" id="3.40.50.300">
    <property type="entry name" value="P-loop containing nucleotide triphosphate hydrolases"/>
    <property type="match status" value="2"/>
</dbReference>
<keyword evidence="8 12" id="KW-1133">Transmembrane helix</keyword>
<feature type="transmembrane region" description="Helical" evidence="12">
    <location>
        <begin position="508"/>
        <end position="527"/>
    </location>
</feature>
<evidence type="ECO:0000256" key="8">
    <source>
        <dbReference type="ARBA" id="ARBA00022989"/>
    </source>
</evidence>
<dbReference type="InterPro" id="IPR013525">
    <property type="entry name" value="ABC2_TM"/>
</dbReference>
<evidence type="ECO:0000313" key="15">
    <source>
        <dbReference type="Proteomes" id="UP000630445"/>
    </source>
</evidence>
<feature type="region of interest" description="Disordered" evidence="11">
    <location>
        <begin position="801"/>
        <end position="829"/>
    </location>
</feature>
<dbReference type="PANTHER" id="PTHR19241">
    <property type="entry name" value="ATP-BINDING CASSETTE TRANSPORTER"/>
    <property type="match status" value="1"/>
</dbReference>
<comment type="caution">
    <text evidence="14">The sequence shown here is derived from an EMBL/GenBank/DDBJ whole genome shotgun (WGS) entry which is preliminary data.</text>
</comment>
<proteinExistence type="inferred from homology"/>
<evidence type="ECO:0000313" key="14">
    <source>
        <dbReference type="EMBL" id="KAF7126149.1"/>
    </source>
</evidence>
<feature type="transmembrane region" description="Helical" evidence="12">
    <location>
        <begin position="1330"/>
        <end position="1348"/>
    </location>
</feature>
<dbReference type="GO" id="GO:0005886">
    <property type="term" value="C:plasma membrane"/>
    <property type="evidence" value="ECO:0007669"/>
    <property type="project" value="UniProtKB-SubCell"/>
</dbReference>
<evidence type="ECO:0000256" key="4">
    <source>
        <dbReference type="ARBA" id="ARBA00022475"/>
    </source>
</evidence>
<feature type="transmembrane region" description="Helical" evidence="12">
    <location>
        <begin position="650"/>
        <end position="669"/>
    </location>
</feature>
<keyword evidence="10" id="KW-0325">Glycoprotein</keyword>
<dbReference type="InterPro" id="IPR003439">
    <property type="entry name" value="ABC_transporter-like_ATP-bd"/>
</dbReference>
<dbReference type="InterPro" id="IPR034003">
    <property type="entry name" value="ABCG_PDR_2"/>
</dbReference>
<dbReference type="EMBL" id="JACBAD010001946">
    <property type="protein sequence ID" value="KAF7126149.1"/>
    <property type="molecule type" value="Genomic_DNA"/>
</dbReference>
<feature type="domain" description="ABC transporter" evidence="13">
    <location>
        <begin position="837"/>
        <end position="1081"/>
    </location>
</feature>
<sequence length="1482" mass="165775">MSTATALCHFGPNRTRNEHSEFEYKTEESTADVDVGAKSTPKSMESRHSTVQELAREFTRNSSHGSDGKPIFGSDDPNSPLNPAGNKFNAHEWARNVARVADERGQDFRRVGLCFQNLSVFGYTSATDFQKTVANIWLALPGMIARRLFPRTSTSGQTRVEILQQFDGILRPGEMCVVLGPPGSGCSTFLKTISGDRNGIYVNPESYFNYQGISDEEMHSAHRGDAIYTAEVDVHFPMMTVGETLTFASYARCQRKLPEGITRKQYCELLRNVVMAMYGISHTIHTKVGDEFVRGVSGGERKRVTIAEATLSNAPFQCWDNSTRGLDAANAVEFCKTLRLQSELFGQTCAVSMYQAPQSAYDLFDKALVVYEGRQIYFGPASRAKDYFINLGFECPARQTTPDFLTSMAFPAERIPRPGCYPPRTADEFAAAWKRSPEYEALQREIEDYKAQHPIDGPDALTYRQLKKAHQAKGQRLNSPYTLTYSQQVQLCMRRGWRRFWADPGPSIWVMMGNVIMALIMSSLFYNMDQTTASFYGRAVVLFMAILFNAFASILGVMTLYAQRPIVEKQARYAFYHPSAESYASVLVDLPMKVTGTVSFNLVFYFMTNLNRHPGNFFFYLFVVFLIVVAMSGVFRFIGALSRTEQQAMVPASILMLALLVFTGFVVPIRYMQSWCRWINYLNPVAYGYEALMVNEYHSRNFTCSSYIPSYGTPGTTTVACDAVGAVPGQSYVNGDAYINSAYSYYHSHKWRNVCIIVAMVIFNHIVYFVASEYVTAKKSKGEILVFRRGFVPKLASKRSQDVEVPPSGPATALLERPGHGGNPSTEGGFRGSTSVFHWSNVCYDIKIKGKPRRILDNVDGWVKPGTLTALMGVSGAGKTTLLDCLADRRAGVGVLTGEMLVDGKPRDMSFQRKTGYAQQQDLHLETSTVREALNFSALLRQPESVPDAEKLAYVDEVIKLLDMQEYADAVVGVPGEGLNVEQRKRLTIGVELASKPPLLLFIDEPTSGLDSQTSWAILDLLTKLSKAGQSIVCTIHQPSAMLFQRFDRLLLLAEGGKTVYFGEIGENSTILIDYFERNGAKPCPPGANPGEWMLEAIGAAPGSYSEVDWHQTWRSSPEYRNVQSELARLRSKSSAASLTNGTDNPASYDEFATPLWRQFLIVTKRAFQHTWRTPSYIYSKLLLCTATSLFISLVFLNSPLSIQGLQNQMFAVFELMSIVGQLVDQQFPHFLTQRSLYEARERPAKTYSWKVFMLSQILVEIPWYTLASVFMWALFYFPVGFYKNATAADQGPERGALMWLLFWVFLVWVSTFAHLCISFAASADDGGNIANFCFVLAFFFCGVLASPDQMPRFWVFLYRASPLSYYVSAVLSTGLANVNVTCASNEFTTLNPPAGQSCGEYMARHIAAAGGYLLEENENATSNCQYCKVKETNVYLAAIHADYGSRWRNFGILWVYVAFNIVAALFLYWVARVPKGKKKLA</sequence>
<dbReference type="InterPro" id="IPR043926">
    <property type="entry name" value="ABCG_dom"/>
</dbReference>
<dbReference type="InterPro" id="IPR029481">
    <property type="entry name" value="ABC_trans_N"/>
</dbReference>
<evidence type="ECO:0000256" key="3">
    <source>
        <dbReference type="ARBA" id="ARBA00022448"/>
    </source>
</evidence>
<name>A0A8H6PCW7_9EURO</name>
<keyword evidence="5 12" id="KW-0812">Transmembrane</keyword>
<keyword evidence="3" id="KW-0813">Transport</keyword>
<dbReference type="InterPro" id="IPR027417">
    <property type="entry name" value="P-loop_NTPase"/>
</dbReference>
<keyword evidence="4" id="KW-1003">Cell membrane</keyword>
<feature type="transmembrane region" description="Helical" evidence="12">
    <location>
        <begin position="617"/>
        <end position="638"/>
    </location>
</feature>
<feature type="compositionally biased region" description="Basic and acidic residues" evidence="11">
    <location>
        <begin position="15"/>
        <end position="28"/>
    </location>
</feature>
<dbReference type="SUPFAM" id="SSF52540">
    <property type="entry name" value="P-loop containing nucleoside triphosphate hydrolases"/>
    <property type="match status" value="2"/>
</dbReference>
<keyword evidence="15" id="KW-1185">Reference proteome</keyword>
<dbReference type="InterPro" id="IPR034001">
    <property type="entry name" value="ABCG_PDR_1"/>
</dbReference>
<dbReference type="Pfam" id="PF00005">
    <property type="entry name" value="ABC_tran"/>
    <property type="match status" value="2"/>
</dbReference>
<evidence type="ECO:0000259" key="13">
    <source>
        <dbReference type="PROSITE" id="PS50893"/>
    </source>
</evidence>
<feature type="transmembrane region" description="Helical" evidence="12">
    <location>
        <begin position="1252"/>
        <end position="1278"/>
    </location>
</feature>
<feature type="region of interest" description="Disordered" evidence="11">
    <location>
        <begin position="1"/>
        <end position="87"/>
    </location>
</feature>
<feature type="domain" description="ABC transporter" evidence="13">
    <location>
        <begin position="143"/>
        <end position="397"/>
    </location>
</feature>
<dbReference type="Pfam" id="PF14510">
    <property type="entry name" value="ABC_trans_N"/>
    <property type="match status" value="1"/>
</dbReference>
<dbReference type="InterPro" id="IPR017871">
    <property type="entry name" value="ABC_transporter-like_CS"/>
</dbReference>
<dbReference type="Proteomes" id="UP000630445">
    <property type="component" value="Unassembled WGS sequence"/>
</dbReference>
<comment type="subcellular location">
    <subcellularLocation>
        <location evidence="1">Cell membrane</location>
        <topology evidence="1">Multi-pass membrane protein</topology>
    </subcellularLocation>
</comment>
<evidence type="ECO:0000256" key="10">
    <source>
        <dbReference type="ARBA" id="ARBA00023180"/>
    </source>
</evidence>
<feature type="transmembrane region" description="Helical" evidence="12">
    <location>
        <begin position="582"/>
        <end position="605"/>
    </location>
</feature>
<dbReference type="PROSITE" id="PS50893">
    <property type="entry name" value="ABC_TRANSPORTER_2"/>
    <property type="match status" value="2"/>
</dbReference>
<keyword evidence="9 12" id="KW-0472">Membrane</keyword>
<keyword evidence="7" id="KW-0067">ATP-binding</keyword>
<feature type="transmembrane region" description="Helical" evidence="12">
    <location>
        <begin position="754"/>
        <end position="771"/>
    </location>
</feature>
<dbReference type="FunFam" id="3.40.50.300:FF:000054">
    <property type="entry name" value="ABC multidrug transporter atrF"/>
    <property type="match status" value="1"/>
</dbReference>
<dbReference type="GO" id="GO:0005524">
    <property type="term" value="F:ATP binding"/>
    <property type="evidence" value="ECO:0007669"/>
    <property type="project" value="UniProtKB-KW"/>
</dbReference>
<dbReference type="PROSITE" id="PS00211">
    <property type="entry name" value="ABC_TRANSPORTER_1"/>
    <property type="match status" value="1"/>
</dbReference>
<dbReference type="CDD" id="cd03233">
    <property type="entry name" value="ABCG_PDR_domain1"/>
    <property type="match status" value="1"/>
</dbReference>